<feature type="active site" evidence="10">
    <location>
        <position position="189"/>
    </location>
</feature>
<proteinExistence type="inferred from homology"/>
<dbReference type="SMART" id="SM01400">
    <property type="entry name" value="Pribosyltran_N"/>
    <property type="match status" value="1"/>
</dbReference>
<evidence type="ECO:0000313" key="13">
    <source>
        <dbReference type="EMBL" id="MBP1987982.1"/>
    </source>
</evidence>
<dbReference type="GO" id="GO:0016301">
    <property type="term" value="F:kinase activity"/>
    <property type="evidence" value="ECO:0007669"/>
    <property type="project" value="UniProtKB-KW"/>
</dbReference>
<dbReference type="PANTHER" id="PTHR10210:SF32">
    <property type="entry name" value="RIBOSE-PHOSPHATE PYROPHOSPHOKINASE 2"/>
    <property type="match status" value="1"/>
</dbReference>
<keyword evidence="8 10" id="KW-0460">Magnesium</keyword>
<dbReference type="InterPro" id="IPR029099">
    <property type="entry name" value="Pribosyltran_N"/>
</dbReference>
<dbReference type="RefSeq" id="WP_209492332.1">
    <property type="nucleotide sequence ID" value="NZ_JAGGLC010000005.1"/>
</dbReference>
<evidence type="ECO:0000256" key="1">
    <source>
        <dbReference type="ARBA" id="ARBA00022490"/>
    </source>
</evidence>
<evidence type="ECO:0000256" key="9">
    <source>
        <dbReference type="ARBA" id="ARBA00049535"/>
    </source>
</evidence>
<feature type="binding site" evidence="10">
    <location>
        <position position="191"/>
    </location>
    <ligand>
        <name>D-ribose 5-phosphate</name>
        <dbReference type="ChEBI" id="CHEBI:78346"/>
    </ligand>
</feature>
<feature type="domain" description="Phosphoribosyltransferase" evidence="11">
    <location>
        <begin position="147"/>
        <end position="250"/>
    </location>
</feature>
<keyword evidence="4 10" id="KW-0545">Nucleotide biosynthesis</keyword>
<protein>
    <recommendedName>
        <fullName evidence="10">Ribose-phosphate pyrophosphokinase</fullName>
        <shortName evidence="10">RPPK</shortName>
        <ecNumber evidence="10">2.7.6.1</ecNumber>
    </recommendedName>
    <alternativeName>
        <fullName evidence="10">5-phospho-D-ribosyl alpha-1-diphosphate synthase</fullName>
    </alternativeName>
    <alternativeName>
        <fullName evidence="10">Phosphoribosyl diphosphate synthase</fullName>
    </alternativeName>
    <alternativeName>
        <fullName evidence="10">Phosphoribosyl pyrophosphate synthase</fullName>
        <shortName evidence="10">P-Rib-PP synthase</shortName>
        <shortName evidence="10">PRPP synthase</shortName>
        <shortName evidence="10">PRPPase</shortName>
    </alternativeName>
</protein>
<dbReference type="SUPFAM" id="SSF53271">
    <property type="entry name" value="PRTase-like"/>
    <property type="match status" value="1"/>
</dbReference>
<comment type="catalytic activity">
    <reaction evidence="9 10">
        <text>D-ribose 5-phosphate + ATP = 5-phospho-alpha-D-ribose 1-diphosphate + AMP + H(+)</text>
        <dbReference type="Rhea" id="RHEA:15609"/>
        <dbReference type="ChEBI" id="CHEBI:15378"/>
        <dbReference type="ChEBI" id="CHEBI:30616"/>
        <dbReference type="ChEBI" id="CHEBI:58017"/>
        <dbReference type="ChEBI" id="CHEBI:78346"/>
        <dbReference type="ChEBI" id="CHEBI:456215"/>
        <dbReference type="EC" id="2.7.6.1"/>
    </reaction>
</comment>
<evidence type="ECO:0000256" key="2">
    <source>
        <dbReference type="ARBA" id="ARBA00022679"/>
    </source>
</evidence>
<keyword evidence="6 10" id="KW-0418">Kinase</keyword>
<organism evidence="13 14">
    <name type="scientific">Halolamina salifodinae</name>
    <dbReference type="NCBI Taxonomy" id="1202767"/>
    <lineage>
        <taxon>Archaea</taxon>
        <taxon>Methanobacteriati</taxon>
        <taxon>Methanobacteriota</taxon>
        <taxon>Stenosarchaea group</taxon>
        <taxon>Halobacteria</taxon>
        <taxon>Halobacteriales</taxon>
        <taxon>Haloferacaceae</taxon>
    </lineage>
</organism>
<evidence type="ECO:0000256" key="6">
    <source>
        <dbReference type="ARBA" id="ARBA00022777"/>
    </source>
</evidence>
<gene>
    <name evidence="10" type="primary">prs</name>
    <name evidence="13" type="ORF">J2753_002492</name>
</gene>
<keyword evidence="1 10" id="KW-0963">Cytoplasm</keyword>
<keyword evidence="5 10" id="KW-0547">Nucleotide-binding</keyword>
<keyword evidence="7 10" id="KW-0067">ATP-binding</keyword>
<accession>A0A8T4H092</accession>
<keyword evidence="2 10" id="KW-0808">Transferase</keyword>
<dbReference type="HAMAP" id="MF_00583_A">
    <property type="entry name" value="RibP_PPkinase_A"/>
    <property type="match status" value="1"/>
</dbReference>
<keyword evidence="14" id="KW-1185">Reference proteome</keyword>
<dbReference type="EC" id="2.7.6.1" evidence="10"/>
<dbReference type="InterPro" id="IPR005946">
    <property type="entry name" value="Rib-P_diPkinase"/>
</dbReference>
<comment type="cofactor">
    <cofactor evidence="10">
        <name>Mg(2+)</name>
        <dbReference type="ChEBI" id="CHEBI:18420"/>
    </cofactor>
    <text evidence="10">Binds 2 Mg(2+) ions per subunit.</text>
</comment>
<dbReference type="EMBL" id="JAGGLC010000005">
    <property type="protein sequence ID" value="MBP1987982.1"/>
    <property type="molecule type" value="Genomic_DNA"/>
</dbReference>
<dbReference type="GO" id="GO:0004749">
    <property type="term" value="F:ribose phosphate diphosphokinase activity"/>
    <property type="evidence" value="ECO:0007669"/>
    <property type="project" value="UniProtKB-UniRule"/>
</dbReference>
<evidence type="ECO:0000256" key="5">
    <source>
        <dbReference type="ARBA" id="ARBA00022741"/>
    </source>
</evidence>
<comment type="similarity">
    <text evidence="10">Belongs to the ribose-phosphate pyrophosphokinase family. Class III (archaeal) subfamily.</text>
</comment>
<dbReference type="InterPro" id="IPR037514">
    <property type="entry name" value="Rib-P_diPkinase_arc"/>
</dbReference>
<sequence length="288" mass="30300">MILPGSHSQSLAARLAAATDHALARVSYDQFPDGELCTALSEGDAEALTDEPAVVVASTLTSDAHLELLQLQDAAREAGASEVTTVIPYMGYGRQDEAFQAGQPISARAVARAVSTGTDRVILVSPHEPNITEFFDAPCETVSGAGRLAEPLPEDLENPVFVAPDEGAVDIAERARDAYGRGTADYFEKERDYDTGEVEISPGNADVEGRDAVLVDDIVATGSTMSEAIDALHTREVGRAFVVCVHPLLVGNARTKLERAGLAGIWGTDTVERDVSAVSVAPALADLV</sequence>
<evidence type="ECO:0000313" key="14">
    <source>
        <dbReference type="Proteomes" id="UP000823736"/>
    </source>
</evidence>
<feature type="binding site" evidence="10">
    <location>
        <begin position="33"/>
        <end position="35"/>
    </location>
    <ligand>
        <name>ATP</name>
        <dbReference type="ChEBI" id="CHEBI:30616"/>
    </ligand>
</feature>
<dbReference type="GO" id="GO:0005524">
    <property type="term" value="F:ATP binding"/>
    <property type="evidence" value="ECO:0007669"/>
    <property type="project" value="UniProtKB-KW"/>
</dbReference>
<evidence type="ECO:0000259" key="12">
    <source>
        <dbReference type="Pfam" id="PF13793"/>
    </source>
</evidence>
<dbReference type="GO" id="GO:0006015">
    <property type="term" value="P:5-phosphoribose 1-diphosphate biosynthetic process"/>
    <property type="evidence" value="ECO:0007669"/>
    <property type="project" value="UniProtKB-UniRule"/>
</dbReference>
<evidence type="ECO:0000259" key="11">
    <source>
        <dbReference type="Pfam" id="PF00156"/>
    </source>
</evidence>
<dbReference type="AlphaFoldDB" id="A0A8T4H092"/>
<feature type="domain" description="Ribose-phosphate pyrophosphokinase N-terminal" evidence="12">
    <location>
        <begin position="2"/>
        <end position="114"/>
    </location>
</feature>
<evidence type="ECO:0000256" key="10">
    <source>
        <dbReference type="HAMAP-Rule" id="MF_00583"/>
    </source>
</evidence>
<dbReference type="PANTHER" id="PTHR10210">
    <property type="entry name" value="RIBOSE-PHOSPHATE DIPHOSPHOKINASE FAMILY MEMBER"/>
    <property type="match status" value="1"/>
</dbReference>
<dbReference type="CDD" id="cd06223">
    <property type="entry name" value="PRTases_typeI"/>
    <property type="match status" value="1"/>
</dbReference>
<comment type="caution">
    <text evidence="13">The sequence shown here is derived from an EMBL/GenBank/DDBJ whole genome shotgun (WGS) entry which is preliminary data.</text>
</comment>
<dbReference type="OrthoDB" id="371997at2157"/>
<name>A0A8T4H092_9EURY</name>
<evidence type="ECO:0000256" key="4">
    <source>
        <dbReference type="ARBA" id="ARBA00022727"/>
    </source>
</evidence>
<feature type="binding site" evidence="10">
    <location>
        <begin position="94"/>
        <end position="95"/>
    </location>
    <ligand>
        <name>ATP</name>
        <dbReference type="ChEBI" id="CHEBI:30616"/>
    </ligand>
</feature>
<dbReference type="GO" id="GO:0006164">
    <property type="term" value="P:purine nucleotide biosynthetic process"/>
    <property type="evidence" value="ECO:0007669"/>
    <property type="project" value="TreeGrafter"/>
</dbReference>
<keyword evidence="3 10" id="KW-0479">Metal-binding</keyword>
<dbReference type="Proteomes" id="UP000823736">
    <property type="component" value="Unassembled WGS sequence"/>
</dbReference>
<dbReference type="NCBIfam" id="TIGR01251">
    <property type="entry name" value="ribP_PPkin"/>
    <property type="match status" value="1"/>
</dbReference>
<dbReference type="GO" id="GO:0002189">
    <property type="term" value="C:ribose phosphate diphosphokinase complex"/>
    <property type="evidence" value="ECO:0007669"/>
    <property type="project" value="TreeGrafter"/>
</dbReference>
<evidence type="ECO:0000256" key="7">
    <source>
        <dbReference type="ARBA" id="ARBA00022840"/>
    </source>
</evidence>
<dbReference type="InterPro" id="IPR000836">
    <property type="entry name" value="PRTase_dom"/>
</dbReference>
<feature type="binding site" evidence="10">
    <location>
        <position position="165"/>
    </location>
    <ligand>
        <name>Mg(2+)</name>
        <dbReference type="ChEBI" id="CHEBI:18420"/>
        <label>2</label>
    </ligand>
</feature>
<comment type="function">
    <text evidence="10">Involved in the biosynthesis of the central metabolite phospho-alpha-D-ribosyl-1-pyrophosphate (PRPP) via the transfer of pyrophosphoryl group from ATP to 1-hydroxyl of ribose-5-phosphate (Rib-5-P).</text>
</comment>
<reference evidence="13" key="1">
    <citation type="submission" date="2021-03" db="EMBL/GenBank/DDBJ databases">
        <title>Genomic Encyclopedia of Type Strains, Phase IV (KMG-IV): sequencing the most valuable type-strain genomes for metagenomic binning, comparative biology and taxonomic classification.</title>
        <authorList>
            <person name="Goeker M."/>
        </authorList>
    </citation>
    <scope>NUCLEOTIDE SEQUENCE</scope>
    <source>
        <strain evidence="13">DSM 26232</strain>
    </source>
</reference>
<dbReference type="Gene3D" id="3.40.50.2020">
    <property type="match status" value="2"/>
</dbReference>
<feature type="binding site" evidence="10">
    <location>
        <position position="127"/>
    </location>
    <ligand>
        <name>Mg(2+)</name>
        <dbReference type="ChEBI" id="CHEBI:18420"/>
        <label>1</label>
    </ligand>
</feature>
<dbReference type="GO" id="GO:0005737">
    <property type="term" value="C:cytoplasm"/>
    <property type="evidence" value="ECO:0007669"/>
    <property type="project" value="UniProtKB-SubCell"/>
</dbReference>
<evidence type="ECO:0000256" key="3">
    <source>
        <dbReference type="ARBA" id="ARBA00022723"/>
    </source>
</evidence>
<comment type="caution">
    <text evidence="10">Lacks conserved residue(s) required for the propagation of feature annotation.</text>
</comment>
<dbReference type="InterPro" id="IPR029057">
    <property type="entry name" value="PRTase-like"/>
</dbReference>
<feature type="binding site" evidence="10">
    <location>
        <position position="216"/>
    </location>
    <ligand>
        <name>D-ribose 5-phosphate</name>
        <dbReference type="ChEBI" id="CHEBI:78346"/>
    </ligand>
</feature>
<dbReference type="GO" id="GO:0000287">
    <property type="term" value="F:magnesium ion binding"/>
    <property type="evidence" value="ECO:0007669"/>
    <property type="project" value="UniProtKB-UniRule"/>
</dbReference>
<evidence type="ECO:0000256" key="8">
    <source>
        <dbReference type="ARBA" id="ARBA00022842"/>
    </source>
</evidence>
<dbReference type="Pfam" id="PF00156">
    <property type="entry name" value="Pribosyltran"/>
    <property type="match status" value="1"/>
</dbReference>
<comment type="pathway">
    <text evidence="10">Metabolic intermediate biosynthesis; 5-phospho-alpha-D-ribose 1-diphosphate biosynthesis; 5-phospho-alpha-D-ribose 1-diphosphate from D-ribose 5-phosphate (route I): step 1/1.</text>
</comment>
<dbReference type="Pfam" id="PF13793">
    <property type="entry name" value="Pribosyltran_N"/>
    <property type="match status" value="1"/>
</dbReference>
<comment type="subcellular location">
    <subcellularLocation>
        <location evidence="10">Cytoplasm</location>
    </subcellularLocation>
</comment>